<keyword evidence="4" id="KW-0460">Magnesium</keyword>
<keyword evidence="3" id="KW-0807">Transducer</keyword>
<keyword evidence="2" id="KW-0342">GTP-binding</keyword>
<dbReference type="Gene3D" id="1.10.400.10">
    <property type="entry name" value="GI Alpha 1, domain 2-like"/>
    <property type="match status" value="1"/>
</dbReference>
<dbReference type="GO" id="GO:0007188">
    <property type="term" value="P:adenylate cyclase-modulating G protein-coupled receptor signaling pathway"/>
    <property type="evidence" value="ECO:0007669"/>
    <property type="project" value="TreeGrafter"/>
</dbReference>
<dbReference type="Proteomes" id="UP000887577">
    <property type="component" value="Unplaced"/>
</dbReference>
<evidence type="ECO:0000256" key="3">
    <source>
        <dbReference type="ARBA" id="ARBA00023224"/>
    </source>
</evidence>
<dbReference type="GO" id="GO:0005525">
    <property type="term" value="F:GTP binding"/>
    <property type="evidence" value="ECO:0007669"/>
    <property type="project" value="UniProtKB-KW"/>
</dbReference>
<dbReference type="PANTHER" id="PTHR10218">
    <property type="entry name" value="GTP-BINDING PROTEIN ALPHA SUBUNIT"/>
    <property type="match status" value="1"/>
</dbReference>
<dbReference type="AlphaFoldDB" id="A0A914YGS5"/>
<keyword evidence="4" id="KW-0479">Metal-binding</keyword>
<protein>
    <submittedName>
        <fullName evidence="6">Uncharacterized protein</fullName>
    </submittedName>
</protein>
<dbReference type="SUPFAM" id="SSF47895">
    <property type="entry name" value="Transducin (alpha subunit), insertion domain"/>
    <property type="match status" value="1"/>
</dbReference>
<accession>A0A914YGS5</accession>
<dbReference type="PANTHER" id="PTHR10218:SF360">
    <property type="entry name" value="GUANINE NUCLEOTIDE-BINDING PROTEIN SUBUNIT ALPHA HOMOLOG"/>
    <property type="match status" value="1"/>
</dbReference>
<feature type="binding site" evidence="4">
    <location>
        <position position="47"/>
    </location>
    <ligand>
        <name>Mg(2+)</name>
        <dbReference type="ChEBI" id="CHEBI:18420"/>
    </ligand>
</feature>
<dbReference type="GO" id="GO:0005737">
    <property type="term" value="C:cytoplasm"/>
    <property type="evidence" value="ECO:0007669"/>
    <property type="project" value="TreeGrafter"/>
</dbReference>
<dbReference type="GO" id="GO:0031526">
    <property type="term" value="C:brush border membrane"/>
    <property type="evidence" value="ECO:0007669"/>
    <property type="project" value="TreeGrafter"/>
</dbReference>
<keyword evidence="1" id="KW-0547">Nucleotide-binding</keyword>
<dbReference type="SMART" id="SM00275">
    <property type="entry name" value="G_alpha"/>
    <property type="match status" value="1"/>
</dbReference>
<evidence type="ECO:0000313" key="6">
    <source>
        <dbReference type="WBParaSite" id="PSU_v2.g16524.t1"/>
    </source>
</evidence>
<organism evidence="5 6">
    <name type="scientific">Panagrolaimus superbus</name>
    <dbReference type="NCBI Taxonomy" id="310955"/>
    <lineage>
        <taxon>Eukaryota</taxon>
        <taxon>Metazoa</taxon>
        <taxon>Ecdysozoa</taxon>
        <taxon>Nematoda</taxon>
        <taxon>Chromadorea</taxon>
        <taxon>Rhabditida</taxon>
        <taxon>Tylenchina</taxon>
        <taxon>Panagrolaimomorpha</taxon>
        <taxon>Panagrolaimoidea</taxon>
        <taxon>Panagrolaimidae</taxon>
        <taxon>Panagrolaimus</taxon>
    </lineage>
</organism>
<dbReference type="GO" id="GO:0046872">
    <property type="term" value="F:metal ion binding"/>
    <property type="evidence" value="ECO:0007669"/>
    <property type="project" value="UniProtKB-KW"/>
</dbReference>
<keyword evidence="5" id="KW-1185">Reference proteome</keyword>
<sequence>MMGLLPCCSKPDDPQTKTIEQEIKKERKNLRRQVKILLLGAGGSGKTTFLKQMVIIHGAGEFTADEVRAYRAQIFQNIISAMRILLDARQKLGFKWENEKRQKNVDMIMRFTASDLMRGVDQATFIEIAPIVYDFWSDHAIKKTYEQRNLYQIVRFFKF</sequence>
<evidence type="ECO:0000313" key="5">
    <source>
        <dbReference type="Proteomes" id="UP000887577"/>
    </source>
</evidence>
<dbReference type="InterPro" id="IPR027417">
    <property type="entry name" value="P-loop_NTPase"/>
</dbReference>
<evidence type="ECO:0000256" key="4">
    <source>
        <dbReference type="PIRSR" id="PIRSR601019-2"/>
    </source>
</evidence>
<dbReference type="GO" id="GO:0031683">
    <property type="term" value="F:G-protein beta/gamma-subunit complex binding"/>
    <property type="evidence" value="ECO:0007669"/>
    <property type="project" value="InterPro"/>
</dbReference>
<evidence type="ECO:0000256" key="2">
    <source>
        <dbReference type="ARBA" id="ARBA00023134"/>
    </source>
</evidence>
<dbReference type="InterPro" id="IPR001019">
    <property type="entry name" value="Gprotein_alpha_su"/>
</dbReference>
<dbReference type="WBParaSite" id="PSU_v2.g16524.t1">
    <property type="protein sequence ID" value="PSU_v2.g16524.t1"/>
    <property type="gene ID" value="PSU_v2.g16524"/>
</dbReference>
<dbReference type="SUPFAM" id="SSF52540">
    <property type="entry name" value="P-loop containing nucleoside triphosphate hydrolases"/>
    <property type="match status" value="1"/>
</dbReference>
<dbReference type="GO" id="GO:0007266">
    <property type="term" value="P:Rho protein signal transduction"/>
    <property type="evidence" value="ECO:0007669"/>
    <property type="project" value="TreeGrafter"/>
</dbReference>
<reference evidence="6" key="1">
    <citation type="submission" date="2022-11" db="UniProtKB">
        <authorList>
            <consortium name="WormBaseParasite"/>
        </authorList>
    </citation>
    <scope>IDENTIFICATION</scope>
</reference>
<dbReference type="GO" id="GO:0003924">
    <property type="term" value="F:GTPase activity"/>
    <property type="evidence" value="ECO:0007669"/>
    <property type="project" value="InterPro"/>
</dbReference>
<evidence type="ECO:0000256" key="1">
    <source>
        <dbReference type="ARBA" id="ARBA00022741"/>
    </source>
</evidence>
<dbReference type="InterPro" id="IPR011025">
    <property type="entry name" value="GproteinA_insert"/>
</dbReference>
<dbReference type="PROSITE" id="PS51882">
    <property type="entry name" value="G_ALPHA"/>
    <property type="match status" value="1"/>
</dbReference>
<dbReference type="GO" id="GO:0005834">
    <property type="term" value="C:heterotrimeric G-protein complex"/>
    <property type="evidence" value="ECO:0007669"/>
    <property type="project" value="TreeGrafter"/>
</dbReference>
<dbReference type="Pfam" id="PF00503">
    <property type="entry name" value="G-alpha"/>
    <property type="match status" value="1"/>
</dbReference>
<name>A0A914YGS5_9BILA</name>
<dbReference type="Gene3D" id="3.40.50.300">
    <property type="entry name" value="P-loop containing nucleotide triphosphate hydrolases"/>
    <property type="match status" value="1"/>
</dbReference>
<proteinExistence type="predicted"/>
<dbReference type="GO" id="GO:0031752">
    <property type="term" value="F:D5 dopamine receptor binding"/>
    <property type="evidence" value="ECO:0007669"/>
    <property type="project" value="TreeGrafter"/>
</dbReference>